<dbReference type="EMBL" id="JABAYA010000274">
    <property type="protein sequence ID" value="KAF7721369.1"/>
    <property type="molecule type" value="Genomic_DNA"/>
</dbReference>
<accession>A0A8H7BKV6</accession>
<protein>
    <submittedName>
        <fullName evidence="8">Coq1 putative hexaprenyl diphosphate synthase</fullName>
    </submittedName>
</protein>
<dbReference type="AlphaFoldDB" id="A0A8H7BKV6"/>
<dbReference type="InterPro" id="IPR008949">
    <property type="entry name" value="Isoprenoid_synthase_dom_sf"/>
</dbReference>
<dbReference type="Pfam" id="PF00348">
    <property type="entry name" value="polyprenyl_synt"/>
    <property type="match status" value="1"/>
</dbReference>
<gene>
    <name evidence="8" type="primary">COQ1_1</name>
    <name evidence="8" type="ORF">EC973_004831</name>
</gene>
<dbReference type="PANTHER" id="PTHR12001:SF69">
    <property type="entry name" value="ALL TRANS-POLYPRENYL-DIPHOSPHATE SYNTHASE PDSS1"/>
    <property type="match status" value="1"/>
</dbReference>
<dbReference type="SFLD" id="SFLDS00005">
    <property type="entry name" value="Isoprenoid_Synthase_Type_I"/>
    <property type="match status" value="1"/>
</dbReference>
<keyword evidence="4" id="KW-0479">Metal-binding</keyword>
<dbReference type="InterPro" id="IPR000092">
    <property type="entry name" value="Polyprenyl_synt"/>
</dbReference>
<dbReference type="GO" id="GO:0008299">
    <property type="term" value="P:isoprenoid biosynthetic process"/>
    <property type="evidence" value="ECO:0007669"/>
    <property type="project" value="UniProtKB-KW"/>
</dbReference>
<comment type="cofactor">
    <cofactor evidence="1">
        <name>Mg(2+)</name>
        <dbReference type="ChEBI" id="CHEBI:18420"/>
    </cofactor>
</comment>
<dbReference type="GO" id="GO:0004659">
    <property type="term" value="F:prenyltransferase activity"/>
    <property type="evidence" value="ECO:0007669"/>
    <property type="project" value="InterPro"/>
</dbReference>
<dbReference type="Gene3D" id="1.10.600.10">
    <property type="entry name" value="Farnesyl Diphosphate Synthase"/>
    <property type="match status" value="1"/>
</dbReference>
<keyword evidence="5" id="KW-0460">Magnesium</keyword>
<comment type="caution">
    <text evidence="8">The sequence shown here is derived from an EMBL/GenBank/DDBJ whole genome shotgun (WGS) entry which is preliminary data.</text>
</comment>
<evidence type="ECO:0000256" key="4">
    <source>
        <dbReference type="ARBA" id="ARBA00022723"/>
    </source>
</evidence>
<name>A0A8H7BKV6_9FUNG</name>
<keyword evidence="3 7" id="KW-0808">Transferase</keyword>
<evidence type="ECO:0000256" key="6">
    <source>
        <dbReference type="ARBA" id="ARBA00023229"/>
    </source>
</evidence>
<dbReference type="Proteomes" id="UP000605846">
    <property type="component" value="Unassembled WGS sequence"/>
</dbReference>
<evidence type="ECO:0000256" key="1">
    <source>
        <dbReference type="ARBA" id="ARBA00001946"/>
    </source>
</evidence>
<keyword evidence="6" id="KW-0414">Isoprene biosynthesis</keyword>
<evidence type="ECO:0000313" key="9">
    <source>
        <dbReference type="Proteomes" id="UP000605846"/>
    </source>
</evidence>
<dbReference type="OrthoDB" id="9927103at2759"/>
<dbReference type="PROSITE" id="PS00723">
    <property type="entry name" value="POLYPRENYL_SYNTHASE_1"/>
    <property type="match status" value="1"/>
</dbReference>
<comment type="similarity">
    <text evidence="2 7">Belongs to the FPP/GGPP synthase family.</text>
</comment>
<dbReference type="GO" id="GO:0006744">
    <property type="term" value="P:ubiquinone biosynthetic process"/>
    <property type="evidence" value="ECO:0007669"/>
    <property type="project" value="TreeGrafter"/>
</dbReference>
<dbReference type="SUPFAM" id="SSF48576">
    <property type="entry name" value="Terpenoid synthases"/>
    <property type="match status" value="1"/>
</dbReference>
<dbReference type="GO" id="GO:1990234">
    <property type="term" value="C:transferase complex"/>
    <property type="evidence" value="ECO:0007669"/>
    <property type="project" value="TreeGrafter"/>
</dbReference>
<proteinExistence type="inferred from homology"/>
<evidence type="ECO:0000256" key="2">
    <source>
        <dbReference type="ARBA" id="ARBA00006706"/>
    </source>
</evidence>
<evidence type="ECO:0000256" key="7">
    <source>
        <dbReference type="RuleBase" id="RU004466"/>
    </source>
</evidence>
<dbReference type="GO" id="GO:0046872">
    <property type="term" value="F:metal ion binding"/>
    <property type="evidence" value="ECO:0007669"/>
    <property type="project" value="UniProtKB-KW"/>
</dbReference>
<sequence>MAAGLCTTAPHAPVDHGITKARLTGHPQHLHTGKVATFNATYPYTCVIDPMDLVGHELRELKQNIGKLLACRDPSLNSVLQYAFHDEGKLTCPMLVLLMAQATSVTNKENAYLIHADYRFLDQRISRGFERGGDEAAFHQQTYYPYYRASVAYDGCIILPSQRRLAEIAEIIHVASLLHDDVIDGSDTRRHRQSVNARFGNKSAILAGDFLITRASMAMARLGYPACTELMAGCLVDLVEGEWMQLQDATTDERDSDALSREAVFDRYLERIYKKTASLVANSCQASALLGGAAIETVTMAYEFGRHLGIAYQLLDDTLDFSVSHADLGKPVGADLKLGLATAPVLFAWEEFPELGPLIARRFSQEGDIEMAQCLVLRSNGVKKSLALARKHSMLAIAAISKLPSSGACSALIHWTEKLMKRTL</sequence>
<organism evidence="8 9">
    <name type="scientific">Apophysomyces ossiformis</name>
    <dbReference type="NCBI Taxonomy" id="679940"/>
    <lineage>
        <taxon>Eukaryota</taxon>
        <taxon>Fungi</taxon>
        <taxon>Fungi incertae sedis</taxon>
        <taxon>Mucoromycota</taxon>
        <taxon>Mucoromycotina</taxon>
        <taxon>Mucoromycetes</taxon>
        <taxon>Mucorales</taxon>
        <taxon>Mucorineae</taxon>
        <taxon>Mucoraceae</taxon>
        <taxon>Apophysomyces</taxon>
    </lineage>
</organism>
<dbReference type="CDD" id="cd00685">
    <property type="entry name" value="Trans_IPPS_HT"/>
    <property type="match status" value="1"/>
</dbReference>
<dbReference type="InterPro" id="IPR033749">
    <property type="entry name" value="Polyprenyl_synt_CS"/>
</dbReference>
<dbReference type="PANTHER" id="PTHR12001">
    <property type="entry name" value="GERANYLGERANYL PYROPHOSPHATE SYNTHASE"/>
    <property type="match status" value="1"/>
</dbReference>
<reference evidence="8" key="1">
    <citation type="submission" date="2020-01" db="EMBL/GenBank/DDBJ databases">
        <title>Genome Sequencing of Three Apophysomyces-Like Fungal Strains Confirms a Novel Fungal Genus in the Mucoromycota with divergent Burkholderia-like Endosymbiotic Bacteria.</title>
        <authorList>
            <person name="Stajich J.E."/>
            <person name="Macias A.M."/>
            <person name="Carter-House D."/>
            <person name="Lovett B."/>
            <person name="Kasson L.R."/>
            <person name="Berry K."/>
            <person name="Grigoriev I."/>
            <person name="Chang Y."/>
            <person name="Spatafora J."/>
            <person name="Kasson M.T."/>
        </authorList>
    </citation>
    <scope>NUCLEOTIDE SEQUENCE</scope>
    <source>
        <strain evidence="8">NRRL A-21654</strain>
    </source>
</reference>
<evidence type="ECO:0000313" key="8">
    <source>
        <dbReference type="EMBL" id="KAF7721369.1"/>
    </source>
</evidence>
<evidence type="ECO:0000256" key="5">
    <source>
        <dbReference type="ARBA" id="ARBA00022842"/>
    </source>
</evidence>
<keyword evidence="9" id="KW-1185">Reference proteome</keyword>
<evidence type="ECO:0000256" key="3">
    <source>
        <dbReference type="ARBA" id="ARBA00022679"/>
    </source>
</evidence>